<dbReference type="InterPro" id="IPR001810">
    <property type="entry name" value="F-box_dom"/>
</dbReference>
<feature type="non-terminal residue" evidence="2">
    <location>
        <position position="1"/>
    </location>
</feature>
<sequence>GQYLVMSEAEIDTLTGGMQRMGQKTLLDLPDDVLLRILSYLDIFSRQTVRGSRRLRKLDRSLKFHYKHFKICAYTYQDLFRSATKIPPLLLTDGEYSSAAGSTKDMTDRLRSIMRNTSFETVAVRPPYDTSVALEFKDKLFSGVSIDHFEIVIPQTYFLRRFRPTSLLLTLNVEDLRTLRTEIQSAALDAGKLALVITEAVFVAFLNEVYGVTYKEVERNDRKELRFYRRDVVEMYTEPSFDGVKLHSFDGKMETGLHHENDSVLYWIEFIRHSSVEAANEIMNQLEIVRMRQAN</sequence>
<name>A0AAV5W6Q4_9BILA</name>
<dbReference type="Proteomes" id="UP001432322">
    <property type="component" value="Unassembled WGS sequence"/>
</dbReference>
<proteinExistence type="predicted"/>
<dbReference type="AlphaFoldDB" id="A0AAV5W6Q4"/>
<dbReference type="Pfam" id="PF00646">
    <property type="entry name" value="F-box"/>
    <property type="match status" value="1"/>
</dbReference>
<organism evidence="2 3">
    <name type="scientific">Pristionchus fissidentatus</name>
    <dbReference type="NCBI Taxonomy" id="1538716"/>
    <lineage>
        <taxon>Eukaryota</taxon>
        <taxon>Metazoa</taxon>
        <taxon>Ecdysozoa</taxon>
        <taxon>Nematoda</taxon>
        <taxon>Chromadorea</taxon>
        <taxon>Rhabditida</taxon>
        <taxon>Rhabditina</taxon>
        <taxon>Diplogasteromorpha</taxon>
        <taxon>Diplogasteroidea</taxon>
        <taxon>Neodiplogasteridae</taxon>
        <taxon>Pristionchus</taxon>
    </lineage>
</organism>
<dbReference type="PROSITE" id="PS50181">
    <property type="entry name" value="FBOX"/>
    <property type="match status" value="1"/>
</dbReference>
<reference evidence="2" key="1">
    <citation type="submission" date="2023-10" db="EMBL/GenBank/DDBJ databases">
        <title>Genome assembly of Pristionchus species.</title>
        <authorList>
            <person name="Yoshida K."/>
            <person name="Sommer R.J."/>
        </authorList>
    </citation>
    <scope>NUCLEOTIDE SEQUENCE</scope>
    <source>
        <strain evidence="2">RS5133</strain>
    </source>
</reference>
<dbReference type="SMART" id="SM00256">
    <property type="entry name" value="FBOX"/>
    <property type="match status" value="1"/>
</dbReference>
<feature type="domain" description="F-box" evidence="1">
    <location>
        <begin position="23"/>
        <end position="42"/>
    </location>
</feature>
<evidence type="ECO:0000259" key="1">
    <source>
        <dbReference type="PROSITE" id="PS50181"/>
    </source>
</evidence>
<dbReference type="EMBL" id="BTSY01000005">
    <property type="protein sequence ID" value="GMT27856.1"/>
    <property type="molecule type" value="Genomic_DNA"/>
</dbReference>
<dbReference type="InterPro" id="IPR036047">
    <property type="entry name" value="F-box-like_dom_sf"/>
</dbReference>
<evidence type="ECO:0000313" key="2">
    <source>
        <dbReference type="EMBL" id="GMT27856.1"/>
    </source>
</evidence>
<gene>
    <name evidence="2" type="ORF">PFISCL1PPCAC_19153</name>
</gene>
<keyword evidence="3" id="KW-1185">Reference proteome</keyword>
<accession>A0AAV5W6Q4</accession>
<dbReference type="SUPFAM" id="SSF81383">
    <property type="entry name" value="F-box domain"/>
    <property type="match status" value="1"/>
</dbReference>
<comment type="caution">
    <text evidence="2">The sequence shown here is derived from an EMBL/GenBank/DDBJ whole genome shotgun (WGS) entry which is preliminary data.</text>
</comment>
<protein>
    <recommendedName>
        <fullName evidence="1">F-box domain-containing protein</fullName>
    </recommendedName>
</protein>
<evidence type="ECO:0000313" key="3">
    <source>
        <dbReference type="Proteomes" id="UP001432322"/>
    </source>
</evidence>